<accession>K7ZH42</accession>
<reference evidence="1 2" key="1">
    <citation type="journal article" date="2012" name="BMC Genomics">
        <title>Genome analysis of a simultaneously predatory and prey-independent, novel Bdellovibrio bacteriovorus from the River Tiber, supports in silico predictions of both ancient and recent lateral gene transfer from diverse bacteria.</title>
        <authorList>
            <person name="Hobley L."/>
            <person name="Lerner T.R."/>
            <person name="Williams L.E."/>
            <person name="Lambert C."/>
            <person name="Till R."/>
            <person name="Milner D.S."/>
            <person name="Basford S.M."/>
            <person name="Capeness M.J."/>
            <person name="Fenton A.K."/>
            <person name="Atterbury R.J."/>
            <person name="Harris M.A."/>
            <person name="Sockett R.E."/>
        </authorList>
    </citation>
    <scope>NUCLEOTIDE SEQUENCE [LARGE SCALE GENOMIC DNA]</scope>
    <source>
        <strain evidence="1 2">Tiberius</strain>
    </source>
</reference>
<evidence type="ECO:0000313" key="2">
    <source>
        <dbReference type="Proteomes" id="UP000010074"/>
    </source>
</evidence>
<organism evidence="1 2">
    <name type="scientific">Bdellovibrio bacteriovorus str. Tiberius</name>
    <dbReference type="NCBI Taxonomy" id="1069642"/>
    <lineage>
        <taxon>Bacteria</taxon>
        <taxon>Pseudomonadati</taxon>
        <taxon>Bdellovibrionota</taxon>
        <taxon>Bdellovibrionia</taxon>
        <taxon>Bdellovibrionales</taxon>
        <taxon>Pseudobdellovibrionaceae</taxon>
        <taxon>Bdellovibrio</taxon>
    </lineage>
</organism>
<dbReference type="HOGENOM" id="CLU_2116211_0_0_7"/>
<dbReference type="Proteomes" id="UP000010074">
    <property type="component" value="Chromosome"/>
</dbReference>
<proteinExistence type="predicted"/>
<dbReference type="PATRIC" id="fig|1069642.3.peg.3388"/>
<evidence type="ECO:0000313" key="1">
    <source>
        <dbReference type="EMBL" id="AFY03097.1"/>
    </source>
</evidence>
<dbReference type="KEGG" id="bbat:Bdt_3422"/>
<gene>
    <name evidence="1" type="ORF">Bdt_3422</name>
</gene>
<sequence length="114" mass="12213">MLTACAGGGGSDSKADAKAQAVDADGNCTQEFVSKYNTVVLEFSHLQMLLGGYPNEQRILEQMKATNAACKKVFPAYAGVTCKAEVQNEIQQISSDTYKEGCQMLKEGMAKHGL</sequence>
<dbReference type="AlphaFoldDB" id="K7ZH42"/>
<name>K7ZH42_BDEBC</name>
<protein>
    <submittedName>
        <fullName evidence="1">Uncharacterized protein</fullName>
    </submittedName>
</protein>
<dbReference type="EMBL" id="CP002930">
    <property type="protein sequence ID" value="AFY03097.1"/>
    <property type="molecule type" value="Genomic_DNA"/>
</dbReference>